<evidence type="ECO:0000313" key="2">
    <source>
        <dbReference type="Proteomes" id="UP001148629"/>
    </source>
</evidence>
<evidence type="ECO:0000313" key="1">
    <source>
        <dbReference type="EMBL" id="KAJ3549938.1"/>
    </source>
</evidence>
<comment type="caution">
    <text evidence="1">The sequence shown here is derived from an EMBL/GenBank/DDBJ whole genome shotgun (WGS) entry which is preliminary data.</text>
</comment>
<accession>A0ACC1T0A5</accession>
<organism evidence="1 2">
    <name type="scientific">Fusarium decemcellulare</name>
    <dbReference type="NCBI Taxonomy" id="57161"/>
    <lineage>
        <taxon>Eukaryota</taxon>
        <taxon>Fungi</taxon>
        <taxon>Dikarya</taxon>
        <taxon>Ascomycota</taxon>
        <taxon>Pezizomycotina</taxon>
        <taxon>Sordariomycetes</taxon>
        <taxon>Hypocreomycetidae</taxon>
        <taxon>Hypocreales</taxon>
        <taxon>Nectriaceae</taxon>
        <taxon>Fusarium</taxon>
        <taxon>Fusarium decemcellulare species complex</taxon>
    </lineage>
</organism>
<keyword evidence="2" id="KW-1185">Reference proteome</keyword>
<gene>
    <name evidence="1" type="ORF">NM208_g238</name>
</gene>
<reference evidence="1" key="1">
    <citation type="submission" date="2022-08" db="EMBL/GenBank/DDBJ databases">
        <title>Genome Sequence of Fusarium decemcellulare.</title>
        <authorList>
            <person name="Buettner E."/>
        </authorList>
    </citation>
    <scope>NUCLEOTIDE SEQUENCE</scope>
    <source>
        <strain evidence="1">Babe19</strain>
    </source>
</reference>
<proteinExistence type="predicted"/>
<name>A0ACC1T0A5_9HYPO</name>
<dbReference type="Proteomes" id="UP001148629">
    <property type="component" value="Unassembled WGS sequence"/>
</dbReference>
<protein>
    <submittedName>
        <fullName evidence="1">Uncharacterized protein</fullName>
    </submittedName>
</protein>
<dbReference type="EMBL" id="JANRMS010000011">
    <property type="protein sequence ID" value="KAJ3549938.1"/>
    <property type="molecule type" value="Genomic_DNA"/>
</dbReference>
<sequence>MTTGLEALGAASAVLQVLSFAGSLVSLCFNIYDGKPIPHHDLENYASRMADAAELVHSRSQVIPQGTTEEKKLAEIAQKCMNVAKDLQAESQLVTKRYQKGNLFAAVSTAVRVRKHKKKIEDMQHSLERCEAVMETQLLVKICDKGTATEQLQSQRFQDLEGDVKNLILQTTRGYTKLEDLVSRDAKKTRDGITSHVTSEFRASGIRAISDSQRERLLKSLKVHEMNQRYHDVMDSEDASFERVFASYERVCHNSPEHKAWRKIKKALRINFDTRSDWQMSEEDVDEIDQVWGRFTSWLQSKGGIFWIQGKPGSGKSTLMKFIIESDNTKRLLDSWSPGTKILSHFFWKIGSSPQNSIKGLLSCLLHGLLYDDSGAINQIFGQFPFYLSKDSYHDWSVRELENVLFSLLRTQPYSKCIFIDGLDEISKKDGFSNLISLIEKLKSCDKLKLCVSSRPETQFVNRLRVIGAKYLQLENLTRPEMAVHIHKELTQFTEEGQLSACLLDEFTVTLLDKAEGVFLWLFLAIKSLVDGIENHDDEQTLLRRLEELPGELEDLYTDMWARLNANSPVYRETAARYFRYAIADPPEIHVWEENRSDVVFGFRDLTLGNLALADHIESQEFFPLQINNKSLADLESFCETTAKDISHRCAGMLRTRDDEFFHSSSQIDSLDGPENPPWATLRFTDTVVFIHRTAHDFLVDTEAGQRILNYKYDASMGIDTRVRLFKSLIYLAAVFYKEFSFKTTARLVIEAGAKLIDQGTNQEAVYKLLPVIQDLYEDGVLGDRFLIPGCSRPRFLFVLACVSPHFNDFIMSSLKQADSTSLATDLLRDITTVDWTQPWTMLIQQLIKLGANPHAIGKPSFYSAWGVASVFQQVASFELFLRCAINHLSENRPVNQLGHVDVIDTMAQICPNWHRKTMVAFQQGKATDGEILMLSGWDRRDQPFRADSNPWAACEVNLQFLLTQFLAAADLRQIPIHSSKLREIAGSFTEPYVRIRHIALRHSITQDILCYRVIDQQPFHGLLNSILRPKDSNDMTLDDFCAFANALDHSSSLDSSPISEAGRLSRSYEKVAYRDEMAALVQEVVGFRKLSDLGIYPPGINDPNKDVQPN</sequence>